<dbReference type="Proteomes" id="UP000295008">
    <property type="component" value="Unassembled WGS sequence"/>
</dbReference>
<dbReference type="OrthoDB" id="9784202at2"/>
<feature type="transmembrane region" description="Helical" evidence="6">
    <location>
        <begin position="187"/>
        <end position="204"/>
    </location>
</feature>
<comment type="subcellular location">
    <subcellularLocation>
        <location evidence="1">Cell membrane</location>
        <topology evidence="1">Multi-pass membrane protein</topology>
    </subcellularLocation>
</comment>
<feature type="transmembrane region" description="Helical" evidence="6">
    <location>
        <begin position="71"/>
        <end position="93"/>
    </location>
</feature>
<dbReference type="EMBL" id="SLUN01000007">
    <property type="protein sequence ID" value="TCL71587.1"/>
    <property type="molecule type" value="Genomic_DNA"/>
</dbReference>
<feature type="transmembrane region" description="Helical" evidence="6">
    <location>
        <begin position="41"/>
        <end position="65"/>
    </location>
</feature>
<dbReference type="GO" id="GO:0005886">
    <property type="term" value="C:plasma membrane"/>
    <property type="evidence" value="ECO:0007669"/>
    <property type="project" value="UniProtKB-SubCell"/>
</dbReference>
<keyword evidence="4 6" id="KW-1133">Transmembrane helix</keyword>
<dbReference type="PANTHER" id="PTHR30086">
    <property type="entry name" value="ARGININE EXPORTER PROTEIN ARGO"/>
    <property type="match status" value="1"/>
</dbReference>
<dbReference type="RefSeq" id="WP_132013733.1">
    <property type="nucleotide sequence ID" value="NZ_SLUN01000007.1"/>
</dbReference>
<evidence type="ECO:0000313" key="7">
    <source>
        <dbReference type="EMBL" id="TCL71587.1"/>
    </source>
</evidence>
<evidence type="ECO:0000256" key="3">
    <source>
        <dbReference type="ARBA" id="ARBA00022692"/>
    </source>
</evidence>
<name>A0A4V2QFE4_HYDET</name>
<dbReference type="PANTHER" id="PTHR30086:SF20">
    <property type="entry name" value="ARGININE EXPORTER PROTEIN ARGO-RELATED"/>
    <property type="match status" value="1"/>
</dbReference>
<organism evidence="7 8">
    <name type="scientific">Hydrogenispora ethanolica</name>
    <dbReference type="NCBI Taxonomy" id="1082276"/>
    <lineage>
        <taxon>Bacteria</taxon>
        <taxon>Bacillati</taxon>
        <taxon>Bacillota</taxon>
        <taxon>Hydrogenispora</taxon>
    </lineage>
</organism>
<dbReference type="Pfam" id="PF01810">
    <property type="entry name" value="LysE"/>
    <property type="match status" value="1"/>
</dbReference>
<evidence type="ECO:0000256" key="6">
    <source>
        <dbReference type="SAM" id="Phobius"/>
    </source>
</evidence>
<dbReference type="PIRSF" id="PIRSF006324">
    <property type="entry name" value="LeuE"/>
    <property type="match status" value="1"/>
</dbReference>
<evidence type="ECO:0000313" key="8">
    <source>
        <dbReference type="Proteomes" id="UP000295008"/>
    </source>
</evidence>
<sequence>MFGIVNYGLFVLSGVLLNITPGSDTLYILGRSISQGKKAGIMSVLGIGTGALVHTLLVAVGLSALLARSVLAFNLIKYLGAAYIMYLGVRAWFAKGDGLALKTLEPDSPLKIYGQGVLNNVLNPKVALFFLAFLPQFVTKDNPFGPLPFILLGLTFVTTGTLWCLLLAVFSSLATAKLRGNHQFATLLNKLTGVLFVGLGLNLLRAKAAN</sequence>
<dbReference type="AlphaFoldDB" id="A0A4V2QFE4"/>
<proteinExistence type="predicted"/>
<evidence type="ECO:0000256" key="5">
    <source>
        <dbReference type="ARBA" id="ARBA00023136"/>
    </source>
</evidence>
<dbReference type="GO" id="GO:0015171">
    <property type="term" value="F:amino acid transmembrane transporter activity"/>
    <property type="evidence" value="ECO:0007669"/>
    <property type="project" value="TreeGrafter"/>
</dbReference>
<gene>
    <name evidence="7" type="ORF">EDC14_100749</name>
</gene>
<keyword evidence="5 6" id="KW-0472">Membrane</keyword>
<comment type="caution">
    <text evidence="7">The sequence shown here is derived from an EMBL/GenBank/DDBJ whole genome shotgun (WGS) entry which is preliminary data.</text>
</comment>
<evidence type="ECO:0000256" key="1">
    <source>
        <dbReference type="ARBA" id="ARBA00004651"/>
    </source>
</evidence>
<feature type="transmembrane region" description="Helical" evidence="6">
    <location>
        <begin position="121"/>
        <end position="138"/>
    </location>
</feature>
<keyword evidence="2" id="KW-1003">Cell membrane</keyword>
<accession>A0A4V2QFE4</accession>
<reference evidence="7 8" key="1">
    <citation type="submission" date="2019-03" db="EMBL/GenBank/DDBJ databases">
        <title>Genomic Encyclopedia of Type Strains, Phase IV (KMG-IV): sequencing the most valuable type-strain genomes for metagenomic binning, comparative biology and taxonomic classification.</title>
        <authorList>
            <person name="Goeker M."/>
        </authorList>
    </citation>
    <scope>NUCLEOTIDE SEQUENCE [LARGE SCALE GENOMIC DNA]</scope>
    <source>
        <strain evidence="7 8">LX-B</strain>
    </source>
</reference>
<evidence type="ECO:0000256" key="2">
    <source>
        <dbReference type="ARBA" id="ARBA00022475"/>
    </source>
</evidence>
<dbReference type="InterPro" id="IPR001123">
    <property type="entry name" value="LeuE-type"/>
</dbReference>
<protein>
    <submittedName>
        <fullName evidence="7">Threonine/homoserine/homoserine lactone efflux protein</fullName>
    </submittedName>
</protein>
<feature type="transmembrane region" description="Helical" evidence="6">
    <location>
        <begin position="6"/>
        <end position="29"/>
    </location>
</feature>
<feature type="transmembrane region" description="Helical" evidence="6">
    <location>
        <begin position="150"/>
        <end position="175"/>
    </location>
</feature>
<evidence type="ECO:0000256" key="4">
    <source>
        <dbReference type="ARBA" id="ARBA00022989"/>
    </source>
</evidence>
<keyword evidence="3 6" id="KW-0812">Transmembrane</keyword>
<keyword evidence="8" id="KW-1185">Reference proteome</keyword>